<evidence type="ECO:0000313" key="10">
    <source>
        <dbReference type="EMBL" id="ARJ51976.1"/>
    </source>
</evidence>
<gene>
    <name evidence="10" type="ORF">B5P37_04375</name>
</gene>
<protein>
    <submittedName>
        <fullName evidence="10">Rhamnulokinase</fullName>
    </submittedName>
</protein>
<dbReference type="PANTHER" id="PTHR10196">
    <property type="entry name" value="SUGAR KINASE"/>
    <property type="match status" value="1"/>
</dbReference>
<dbReference type="KEGG" id="slz:B5P37_04375"/>
<dbReference type="Pfam" id="PF00370">
    <property type="entry name" value="FGGY_N"/>
    <property type="match status" value="1"/>
</dbReference>
<feature type="domain" description="Carbohydrate kinase FGGY N-terminal" evidence="8">
    <location>
        <begin position="7"/>
        <end position="246"/>
    </location>
</feature>
<dbReference type="GO" id="GO:0006071">
    <property type="term" value="P:glycerol metabolic process"/>
    <property type="evidence" value="ECO:0007669"/>
    <property type="project" value="TreeGrafter"/>
</dbReference>
<evidence type="ECO:0000256" key="3">
    <source>
        <dbReference type="ARBA" id="ARBA00022741"/>
    </source>
</evidence>
<dbReference type="GO" id="GO:0019301">
    <property type="term" value="P:rhamnose catabolic process"/>
    <property type="evidence" value="ECO:0007669"/>
    <property type="project" value="InterPro"/>
</dbReference>
<dbReference type="EMBL" id="CP020773">
    <property type="protein sequence ID" value="ARJ51976.1"/>
    <property type="molecule type" value="Genomic_DNA"/>
</dbReference>
<dbReference type="Pfam" id="PF02782">
    <property type="entry name" value="FGGY_C"/>
    <property type="match status" value="1"/>
</dbReference>
<evidence type="ECO:0000259" key="9">
    <source>
        <dbReference type="Pfam" id="PF02782"/>
    </source>
</evidence>
<dbReference type="AlphaFoldDB" id="A0AAC9WKP4"/>
<dbReference type="Gene3D" id="3.30.420.40">
    <property type="match status" value="2"/>
</dbReference>
<proteinExistence type="inferred from homology"/>
<evidence type="ECO:0000256" key="6">
    <source>
        <dbReference type="ARBA" id="ARBA00023157"/>
    </source>
</evidence>
<feature type="domain" description="Carbohydrate kinase FGGY C-terminal" evidence="9">
    <location>
        <begin position="255"/>
        <end position="440"/>
    </location>
</feature>
<dbReference type="Proteomes" id="UP000242864">
    <property type="component" value="Chromosome"/>
</dbReference>
<keyword evidence="6" id="KW-1015">Disulfide bond</keyword>
<evidence type="ECO:0000259" key="8">
    <source>
        <dbReference type="Pfam" id="PF00370"/>
    </source>
</evidence>
<evidence type="ECO:0000256" key="4">
    <source>
        <dbReference type="ARBA" id="ARBA00022777"/>
    </source>
</evidence>
<sequence>MEVTKHIAIDFGASSGRVILGHFDGQKIQLEEIYRFANTPVEMNGVLYWDFPKLFQEIKNGLKAVSRVTTNVESLAIDTWGVDYGYIDAQGRLLLLPKNYRNEEKLKYQEALYEALPELEFYKYTGIVPSSINSYVQLYADIQAHPWLKDVVAHVLFMPDLFNYFLTQQININYSIASTSGLLSTSKKWSDTLFEKLGIPKQWFDQSELTLNKVLGHLTPSLIKETGLSELKVIASTGHDTAASILTVSPNAIFISCGTWSVIGIQRDEPIINEVAYQMGLTNEGTYDGQIKCLKNLNALWILQELQRYWSEQGHAYSFSELVKSAEMAHIDSFIDVEDAAFLKQENMYELIQQHLKATGQTLPETVGEWVRIVIQSIAMQYQRTILTIERLSGQSYDTVHMVGGGIQNALLCQLTAKYTGKKVVTGPIEASAMGNVLGQLCTLGLIKKTDIQQVVAASVQLKNYRPNEYV</sequence>
<keyword evidence="5" id="KW-0067">ATP-binding</keyword>
<dbReference type="InterPro" id="IPR013449">
    <property type="entry name" value="Rhamnulokinase"/>
</dbReference>
<dbReference type="GO" id="GO:0005524">
    <property type="term" value="F:ATP binding"/>
    <property type="evidence" value="ECO:0007669"/>
    <property type="project" value="UniProtKB-KW"/>
</dbReference>
<dbReference type="GO" id="GO:0004370">
    <property type="term" value="F:glycerol kinase activity"/>
    <property type="evidence" value="ECO:0007669"/>
    <property type="project" value="TreeGrafter"/>
</dbReference>
<dbReference type="GO" id="GO:0005829">
    <property type="term" value="C:cytosol"/>
    <property type="evidence" value="ECO:0007669"/>
    <property type="project" value="TreeGrafter"/>
</dbReference>
<reference evidence="10 11" key="1">
    <citation type="submission" date="2017-04" db="EMBL/GenBank/DDBJ databases">
        <authorList>
            <person name="Veseli I.A."/>
            <person name="Tang C."/>
            <person name="Pombert J.-F."/>
        </authorList>
    </citation>
    <scope>NUCLEOTIDE SEQUENCE [LARGE SCALE GENOMIC DNA]</scope>
    <source>
        <strain evidence="10 11">ATCC 700373</strain>
    </source>
</reference>
<keyword evidence="7" id="KW-0684">Rhamnose metabolism</keyword>
<comment type="similarity">
    <text evidence="1">Belongs to the FGGY kinase family.</text>
</comment>
<dbReference type="GO" id="GO:0008993">
    <property type="term" value="F:rhamnulokinase activity"/>
    <property type="evidence" value="ECO:0007669"/>
    <property type="project" value="InterPro"/>
</dbReference>
<keyword evidence="4" id="KW-0418">Kinase</keyword>
<dbReference type="SUPFAM" id="SSF53067">
    <property type="entry name" value="Actin-like ATPase domain"/>
    <property type="match status" value="2"/>
</dbReference>
<keyword evidence="11" id="KW-1185">Reference proteome</keyword>
<evidence type="ECO:0000313" key="11">
    <source>
        <dbReference type="Proteomes" id="UP000242864"/>
    </source>
</evidence>
<evidence type="ECO:0000256" key="1">
    <source>
        <dbReference type="ARBA" id="ARBA00009156"/>
    </source>
</evidence>
<accession>A0AAC9WKP4</accession>
<evidence type="ECO:0000256" key="2">
    <source>
        <dbReference type="ARBA" id="ARBA00022679"/>
    </source>
</evidence>
<dbReference type="InterPro" id="IPR043129">
    <property type="entry name" value="ATPase_NBD"/>
</dbReference>
<dbReference type="CDD" id="cd07771">
    <property type="entry name" value="ASKHA_NBD_FGGY_RhaB-like"/>
    <property type="match status" value="1"/>
</dbReference>
<dbReference type="PANTHER" id="PTHR10196:SF93">
    <property type="entry name" value="L-RHAMNULOKINASE"/>
    <property type="match status" value="1"/>
</dbReference>
<dbReference type="InterPro" id="IPR018484">
    <property type="entry name" value="FGGY_N"/>
</dbReference>
<organism evidence="10 11">
    <name type="scientific">Staphylococcus lutrae</name>
    <dbReference type="NCBI Taxonomy" id="155085"/>
    <lineage>
        <taxon>Bacteria</taxon>
        <taxon>Bacillati</taxon>
        <taxon>Bacillota</taxon>
        <taxon>Bacilli</taxon>
        <taxon>Bacillales</taxon>
        <taxon>Staphylococcaceae</taxon>
        <taxon>Staphylococcus</taxon>
    </lineage>
</organism>
<name>A0AAC9WKP4_9STAP</name>
<evidence type="ECO:0000256" key="7">
    <source>
        <dbReference type="ARBA" id="ARBA00023308"/>
    </source>
</evidence>
<keyword evidence="3" id="KW-0547">Nucleotide-binding</keyword>
<keyword evidence="2" id="KW-0808">Transferase</keyword>
<evidence type="ECO:0000256" key="5">
    <source>
        <dbReference type="ARBA" id="ARBA00022840"/>
    </source>
</evidence>
<dbReference type="InterPro" id="IPR018485">
    <property type="entry name" value="FGGY_C"/>
</dbReference>